<dbReference type="PANTHER" id="PTHR33643">
    <property type="entry name" value="UREASE ACCESSORY PROTEIN D"/>
    <property type="match status" value="1"/>
</dbReference>
<protein>
    <recommendedName>
        <fullName evidence="4">Urease accessory protein UreD</fullName>
    </recommendedName>
</protein>
<name>A0ABZ0IB08_9GAMM</name>
<reference evidence="5 6" key="1">
    <citation type="submission" date="2023-10" db="EMBL/GenBank/DDBJ databases">
        <title>Two novel species belonging to the OM43/NOR5 clade.</title>
        <authorList>
            <person name="Park M."/>
        </authorList>
    </citation>
    <scope>NUCLEOTIDE SEQUENCE [LARGE SCALE GENOMIC DNA]</scope>
    <source>
        <strain evidence="5 6">IMCC45268</strain>
    </source>
</reference>
<proteinExistence type="inferred from homology"/>
<dbReference type="EMBL" id="CP136865">
    <property type="protein sequence ID" value="WOJ95903.1"/>
    <property type="molecule type" value="Genomic_DNA"/>
</dbReference>
<evidence type="ECO:0000256" key="4">
    <source>
        <dbReference type="HAMAP-Rule" id="MF_01384"/>
    </source>
</evidence>
<evidence type="ECO:0000256" key="3">
    <source>
        <dbReference type="ARBA" id="ARBA00023186"/>
    </source>
</evidence>
<comment type="subunit">
    <text evidence="4">UreD, UreF and UreG form a complex that acts as a GTP-hydrolysis-dependent molecular chaperone, activating the urease apoprotein by helping to assemble the nickel containing metallocenter of UreC. The UreE protein probably delivers the nickel.</text>
</comment>
<keyword evidence="2 4" id="KW-0996">Nickel insertion</keyword>
<evidence type="ECO:0000256" key="1">
    <source>
        <dbReference type="ARBA" id="ARBA00007177"/>
    </source>
</evidence>
<dbReference type="PANTHER" id="PTHR33643:SF1">
    <property type="entry name" value="UREASE ACCESSORY PROTEIN D"/>
    <property type="match status" value="1"/>
</dbReference>
<dbReference type="RefSeq" id="WP_407326595.1">
    <property type="nucleotide sequence ID" value="NZ_CP136865.1"/>
</dbReference>
<keyword evidence="3 4" id="KW-0143">Chaperone</keyword>
<comment type="subcellular location">
    <subcellularLocation>
        <location evidence="4">Cytoplasm</location>
    </subcellularLocation>
</comment>
<keyword evidence="4" id="KW-0963">Cytoplasm</keyword>
<sequence length="289" mass="32607">MLLETLKTAVESSKPLRQWRARLDLSFKESDGRTRFQHCSHEGPLRVQRLFYPEVAGKAHCYLLHPPGGVVLGDELQINIQVHSGSALVTTPAAGRFYTVDEHPEAQRQTVNLSVDEACLEWLPQETILFNGVNAELETRIELGAESRLVFWDVVVLGRPACGEDFSSGRLKQQLEVYRENTPLLIERLAFTARDRVSRSQMGMQEQSTVGVMVLTDDADAELLEQWLKSVNHKLNEGEFTVTQRSGLVIARYLGDDAIRCRQGFAQLWINITEESLGVTPAIPRIWHT</sequence>
<dbReference type="HAMAP" id="MF_01384">
    <property type="entry name" value="UreD"/>
    <property type="match status" value="1"/>
</dbReference>
<accession>A0ABZ0IB08</accession>
<evidence type="ECO:0000313" key="6">
    <source>
        <dbReference type="Proteomes" id="UP001626549"/>
    </source>
</evidence>
<dbReference type="InterPro" id="IPR002669">
    <property type="entry name" value="UreD"/>
</dbReference>
<keyword evidence="6" id="KW-1185">Reference proteome</keyword>
<comment type="similarity">
    <text evidence="1 4">Belongs to the UreD family.</text>
</comment>
<evidence type="ECO:0000313" key="5">
    <source>
        <dbReference type="EMBL" id="WOJ95903.1"/>
    </source>
</evidence>
<organism evidence="5 6">
    <name type="scientific">Congregibacter brevis</name>
    <dbReference type="NCBI Taxonomy" id="3081201"/>
    <lineage>
        <taxon>Bacteria</taxon>
        <taxon>Pseudomonadati</taxon>
        <taxon>Pseudomonadota</taxon>
        <taxon>Gammaproteobacteria</taxon>
        <taxon>Cellvibrionales</taxon>
        <taxon>Halieaceae</taxon>
        <taxon>Congregibacter</taxon>
    </lineage>
</organism>
<comment type="function">
    <text evidence="4">Required for maturation of urease via the functional incorporation of the urease nickel metallocenter.</text>
</comment>
<evidence type="ECO:0000256" key="2">
    <source>
        <dbReference type="ARBA" id="ARBA00022988"/>
    </source>
</evidence>
<gene>
    <name evidence="4" type="primary">ureD</name>
    <name evidence="5" type="ORF">R0137_11685</name>
</gene>
<dbReference type="Pfam" id="PF01774">
    <property type="entry name" value="UreD"/>
    <property type="match status" value="1"/>
</dbReference>
<dbReference type="Proteomes" id="UP001626549">
    <property type="component" value="Chromosome"/>
</dbReference>